<comment type="caution">
    <text evidence="5">The sequence shown here is derived from an EMBL/GenBank/DDBJ whole genome shotgun (WGS) entry which is preliminary data.</text>
</comment>
<dbReference type="InterPro" id="IPR019546">
    <property type="entry name" value="TAT_signal_bac_arc"/>
</dbReference>
<accession>A0A1V1P733</accession>
<organism evidence="5 6">
    <name type="scientific">Candidatus Magnetoglobus multicellularis str. Araruama</name>
    <dbReference type="NCBI Taxonomy" id="890399"/>
    <lineage>
        <taxon>Bacteria</taxon>
        <taxon>Pseudomonadati</taxon>
        <taxon>Thermodesulfobacteriota</taxon>
        <taxon>Desulfobacteria</taxon>
        <taxon>Desulfobacterales</taxon>
        <taxon>Desulfobacteraceae</taxon>
        <taxon>Candidatus Magnetoglobus</taxon>
    </lineage>
</organism>
<reference evidence="6" key="1">
    <citation type="submission" date="2012-11" db="EMBL/GenBank/DDBJ databases">
        <authorList>
            <person name="Lucero-Rivera Y.E."/>
            <person name="Tovar-Ramirez D."/>
        </authorList>
    </citation>
    <scope>NUCLEOTIDE SEQUENCE [LARGE SCALE GENOMIC DNA]</scope>
    <source>
        <strain evidence="6">Araruama</strain>
    </source>
</reference>
<comment type="subunit">
    <text evidence="2">Heterodimer of a large and a small subunit.</text>
</comment>
<dbReference type="GO" id="GO:0030313">
    <property type="term" value="C:cell envelope"/>
    <property type="evidence" value="ECO:0007669"/>
    <property type="project" value="UniProtKB-SubCell"/>
</dbReference>
<proteinExistence type="predicted"/>
<protein>
    <submittedName>
        <fullName evidence="5">Amidohydrolase</fullName>
    </submittedName>
</protein>
<evidence type="ECO:0000313" key="5">
    <source>
        <dbReference type="EMBL" id="ETR70556.1"/>
    </source>
</evidence>
<dbReference type="Gene3D" id="2.30.40.10">
    <property type="entry name" value="Urease, subunit C, domain 1"/>
    <property type="match status" value="1"/>
</dbReference>
<dbReference type="Proteomes" id="UP000189670">
    <property type="component" value="Unassembled WGS sequence"/>
</dbReference>
<dbReference type="Pfam" id="PF01979">
    <property type="entry name" value="Amidohydro_1"/>
    <property type="match status" value="1"/>
</dbReference>
<dbReference type="Gene3D" id="3.20.20.140">
    <property type="entry name" value="Metal-dependent hydrolases"/>
    <property type="match status" value="1"/>
</dbReference>
<dbReference type="InterPro" id="IPR011059">
    <property type="entry name" value="Metal-dep_hydrolase_composite"/>
</dbReference>
<evidence type="ECO:0000259" key="4">
    <source>
        <dbReference type="Pfam" id="PF01979"/>
    </source>
</evidence>
<dbReference type="InterPro" id="IPR051781">
    <property type="entry name" value="Metallo-dep_Hydrolase"/>
</dbReference>
<dbReference type="SUPFAM" id="SSF51338">
    <property type="entry name" value="Composite domain of metallo-dependent hydrolases"/>
    <property type="match status" value="1"/>
</dbReference>
<dbReference type="GO" id="GO:0051536">
    <property type="term" value="F:iron-sulfur cluster binding"/>
    <property type="evidence" value="ECO:0007669"/>
    <property type="project" value="UniProtKB-KW"/>
</dbReference>
<sequence length="327" mass="37247">MKKQSRRDFIKYSCASAGTLALSGALNGCTTFALLSDTVVPIQELQLPDIHDEKGIYIKNANIVDVKTGKLSNENAITISNGKIEAMGHSTTLKNNDYLEINLNNAYVIPGLIDSHCHITFPCTYGFNIIDMIIYFKQIKRNYNQHIANGITTVRDMGAFSLLLPYFNDQLEKGNHIGPRVIFCNKFTNIYRSHPDIAPPDFTRWAIIDDYTVGDQSIWFRTMAELENGLKWNLERDASFIKITLDDQSLMCGGGKIPIYEQQHLNTIFNFAEHHNLPVAGHVLRKFGFDRAMQWNMHSLEHTIGDAFHSNQEIETMVKKMFQLFPH</sequence>
<keyword evidence="3" id="KW-0479">Metal-binding</keyword>
<name>A0A1V1P733_9BACT</name>
<evidence type="ECO:0000256" key="1">
    <source>
        <dbReference type="ARBA" id="ARBA00004196"/>
    </source>
</evidence>
<dbReference type="EMBL" id="ATBP01000405">
    <property type="protein sequence ID" value="ETR70556.1"/>
    <property type="molecule type" value="Genomic_DNA"/>
</dbReference>
<dbReference type="InterPro" id="IPR006311">
    <property type="entry name" value="TAT_signal"/>
</dbReference>
<dbReference type="PROSITE" id="PS51318">
    <property type="entry name" value="TAT"/>
    <property type="match status" value="1"/>
</dbReference>
<keyword evidence="3" id="KW-0411">Iron-sulfur</keyword>
<dbReference type="GO" id="GO:0016810">
    <property type="term" value="F:hydrolase activity, acting on carbon-nitrogen (but not peptide) bonds"/>
    <property type="evidence" value="ECO:0007669"/>
    <property type="project" value="InterPro"/>
</dbReference>
<gene>
    <name evidence="5" type="ORF">OMM_03164</name>
</gene>
<keyword evidence="3" id="KW-0408">Iron</keyword>
<dbReference type="InterPro" id="IPR006680">
    <property type="entry name" value="Amidohydro-rel"/>
</dbReference>
<keyword evidence="5" id="KW-0378">Hydrolase</keyword>
<dbReference type="SUPFAM" id="SSF51556">
    <property type="entry name" value="Metallo-dependent hydrolases"/>
    <property type="match status" value="1"/>
</dbReference>
<dbReference type="AlphaFoldDB" id="A0A1V1P733"/>
<dbReference type="InterPro" id="IPR032466">
    <property type="entry name" value="Metal_Hydrolase"/>
</dbReference>
<evidence type="ECO:0000256" key="2">
    <source>
        <dbReference type="ARBA" id="ARBA00011771"/>
    </source>
</evidence>
<evidence type="ECO:0000256" key="3">
    <source>
        <dbReference type="ARBA" id="ARBA00023014"/>
    </source>
</evidence>
<feature type="domain" description="Amidohydrolase-related" evidence="4">
    <location>
        <begin position="107"/>
        <end position="290"/>
    </location>
</feature>
<dbReference type="NCBIfam" id="TIGR01409">
    <property type="entry name" value="TAT_signal_seq"/>
    <property type="match status" value="1"/>
</dbReference>
<comment type="subcellular location">
    <subcellularLocation>
        <location evidence="1">Cell envelope</location>
    </subcellularLocation>
</comment>
<dbReference type="PANTHER" id="PTHR43135:SF3">
    <property type="entry name" value="ALPHA-D-RIBOSE 1-METHYLPHOSPHONATE 5-TRIPHOSPHATE DIPHOSPHATASE"/>
    <property type="match status" value="1"/>
</dbReference>
<evidence type="ECO:0000313" key="6">
    <source>
        <dbReference type="Proteomes" id="UP000189670"/>
    </source>
</evidence>
<dbReference type="PANTHER" id="PTHR43135">
    <property type="entry name" value="ALPHA-D-RIBOSE 1-METHYLPHOSPHONATE 5-TRIPHOSPHATE DIPHOSPHATASE"/>
    <property type="match status" value="1"/>
</dbReference>